<name>A0A1H0W2R0_9CLOT</name>
<keyword evidence="5" id="KW-1185">Reference proteome</keyword>
<protein>
    <submittedName>
        <fullName evidence="4">Cohesin domain-containing protein</fullName>
    </submittedName>
</protein>
<dbReference type="InterPro" id="IPR008965">
    <property type="entry name" value="CBM2/CBM3_carb-bd_dom_sf"/>
</dbReference>
<dbReference type="InterPro" id="IPR002102">
    <property type="entry name" value="Cohesin_dom"/>
</dbReference>
<dbReference type="GO" id="GO:0030246">
    <property type="term" value="F:carbohydrate binding"/>
    <property type="evidence" value="ECO:0007669"/>
    <property type="project" value="InterPro"/>
</dbReference>
<dbReference type="RefSeq" id="WP_242874033.1">
    <property type="nucleotide sequence ID" value="NZ_FNJM01000029.1"/>
</dbReference>
<evidence type="ECO:0000313" key="4">
    <source>
        <dbReference type="EMBL" id="SDP85030.1"/>
    </source>
</evidence>
<evidence type="ECO:0000256" key="2">
    <source>
        <dbReference type="SAM" id="SignalP"/>
    </source>
</evidence>
<reference evidence="4 5" key="1">
    <citation type="submission" date="2016-10" db="EMBL/GenBank/DDBJ databases">
        <authorList>
            <person name="de Groot N.N."/>
        </authorList>
    </citation>
    <scope>NUCLEOTIDE SEQUENCE [LARGE SCALE GENOMIC DNA]</scope>
    <source>
        <strain evidence="4 5">DSM 12272</strain>
    </source>
</reference>
<organism evidence="4 5">
    <name type="scientific">Clostridium gasigenes</name>
    <dbReference type="NCBI Taxonomy" id="94869"/>
    <lineage>
        <taxon>Bacteria</taxon>
        <taxon>Bacillati</taxon>
        <taxon>Bacillota</taxon>
        <taxon>Clostridia</taxon>
        <taxon>Eubacteriales</taxon>
        <taxon>Clostridiaceae</taxon>
        <taxon>Clostridium</taxon>
    </lineage>
</organism>
<evidence type="ECO:0000313" key="5">
    <source>
        <dbReference type="Proteomes" id="UP000198597"/>
    </source>
</evidence>
<feature type="region of interest" description="Disordered" evidence="1">
    <location>
        <begin position="164"/>
        <end position="217"/>
    </location>
</feature>
<dbReference type="GO" id="GO:0000272">
    <property type="term" value="P:polysaccharide catabolic process"/>
    <property type="evidence" value="ECO:0007669"/>
    <property type="project" value="InterPro"/>
</dbReference>
<feature type="chain" id="PRO_5011621455" evidence="2">
    <location>
        <begin position="22"/>
        <end position="217"/>
    </location>
</feature>
<dbReference type="SUPFAM" id="SSF49384">
    <property type="entry name" value="Carbohydrate-binding domain"/>
    <property type="match status" value="1"/>
</dbReference>
<dbReference type="Gene3D" id="2.60.40.680">
    <property type="match status" value="1"/>
</dbReference>
<dbReference type="Proteomes" id="UP000198597">
    <property type="component" value="Unassembled WGS sequence"/>
</dbReference>
<feature type="signal peptide" evidence="2">
    <location>
        <begin position="1"/>
        <end position="21"/>
    </location>
</feature>
<dbReference type="EMBL" id="FNJM01000029">
    <property type="protein sequence ID" value="SDP85030.1"/>
    <property type="molecule type" value="Genomic_DNA"/>
</dbReference>
<feature type="domain" description="Cohesin" evidence="3">
    <location>
        <begin position="34"/>
        <end position="146"/>
    </location>
</feature>
<proteinExistence type="predicted"/>
<dbReference type="AlphaFoldDB" id="A0A1H0W2R0"/>
<sequence length="217" mass="23522">MKKILGLLIVLGMAFSTTVFAASEPQVSFIVDGKVEKGEKITINIMAKDVSNLYTLSADYIYNPEFIKVSSIEGGSLIKDSKYNLMEPGGQVDKDGNRANYQMTFTGKVNGVSGSGEIVKIEAEVLKDFTIELTEENMKVKFVQVDKNYNVDRMSFVFNSFKIEGNTENSGSTGETTDGASNEEKLGETSGETPSGENTNAEVTASEETESETAKPS</sequence>
<evidence type="ECO:0000256" key="1">
    <source>
        <dbReference type="SAM" id="MobiDB-lite"/>
    </source>
</evidence>
<keyword evidence="2" id="KW-0732">Signal</keyword>
<feature type="compositionally biased region" description="Polar residues" evidence="1">
    <location>
        <begin position="166"/>
        <end position="180"/>
    </location>
</feature>
<accession>A0A1H0W2R0</accession>
<dbReference type="CDD" id="cd08547">
    <property type="entry name" value="Type_II_cohesin"/>
    <property type="match status" value="1"/>
</dbReference>
<evidence type="ECO:0000259" key="3">
    <source>
        <dbReference type="Pfam" id="PF00963"/>
    </source>
</evidence>
<gene>
    <name evidence="4" type="ORF">SAMN04488529_1293</name>
</gene>
<feature type="non-terminal residue" evidence="4">
    <location>
        <position position="217"/>
    </location>
</feature>
<dbReference type="Pfam" id="PF00963">
    <property type="entry name" value="Cohesin"/>
    <property type="match status" value="1"/>
</dbReference>